<dbReference type="PROSITE" id="PS50195">
    <property type="entry name" value="PX"/>
    <property type="match status" value="1"/>
</dbReference>
<feature type="compositionally biased region" description="Low complexity" evidence="1">
    <location>
        <begin position="1002"/>
        <end position="1015"/>
    </location>
</feature>
<dbReference type="STRING" id="1522189.A0A316VXE0"/>
<feature type="compositionally biased region" description="Low complexity" evidence="1">
    <location>
        <begin position="1029"/>
        <end position="1041"/>
    </location>
</feature>
<feature type="compositionally biased region" description="Polar residues" evidence="1">
    <location>
        <begin position="1042"/>
        <end position="1051"/>
    </location>
</feature>
<feature type="compositionally biased region" description="Basic and acidic residues" evidence="1">
    <location>
        <begin position="13"/>
        <end position="30"/>
    </location>
</feature>
<dbReference type="InterPro" id="IPR047168">
    <property type="entry name" value="LEC1-like"/>
</dbReference>
<accession>A0A316VXE0</accession>
<dbReference type="PANTHER" id="PTHR47185:SF1">
    <property type="entry name" value="PX DOMAIN-CONTAINING PROTEIN YPR097W"/>
    <property type="match status" value="1"/>
</dbReference>
<feature type="domain" description="PX" evidence="2">
    <location>
        <begin position="217"/>
        <end position="423"/>
    </location>
</feature>
<dbReference type="SUPFAM" id="SSF64268">
    <property type="entry name" value="PX domain"/>
    <property type="match status" value="1"/>
</dbReference>
<keyword evidence="4" id="KW-1185">Reference proteome</keyword>
<feature type="region of interest" description="Disordered" evidence="1">
    <location>
        <begin position="1134"/>
        <end position="1261"/>
    </location>
</feature>
<feature type="region of interest" description="Disordered" evidence="1">
    <location>
        <begin position="316"/>
        <end position="384"/>
    </location>
</feature>
<proteinExistence type="predicted"/>
<feature type="region of interest" description="Disordered" evidence="1">
    <location>
        <begin position="966"/>
        <end position="1119"/>
    </location>
</feature>
<dbReference type="RefSeq" id="XP_025369446.1">
    <property type="nucleotide sequence ID" value="XM_025514002.1"/>
</dbReference>
<evidence type="ECO:0000259" key="2">
    <source>
        <dbReference type="PROSITE" id="PS50195"/>
    </source>
</evidence>
<name>A0A316VXE0_9BASI</name>
<dbReference type="Gene3D" id="3.30.1520.10">
    <property type="entry name" value="Phox-like domain"/>
    <property type="match status" value="1"/>
</dbReference>
<organism evidence="3 4">
    <name type="scientific">Ceraceosorus guamensis</name>
    <dbReference type="NCBI Taxonomy" id="1522189"/>
    <lineage>
        <taxon>Eukaryota</taxon>
        <taxon>Fungi</taxon>
        <taxon>Dikarya</taxon>
        <taxon>Basidiomycota</taxon>
        <taxon>Ustilaginomycotina</taxon>
        <taxon>Exobasidiomycetes</taxon>
        <taxon>Ceraceosorales</taxon>
        <taxon>Ceraceosoraceae</taxon>
        <taxon>Ceraceosorus</taxon>
    </lineage>
</organism>
<dbReference type="InterPro" id="IPR001683">
    <property type="entry name" value="PX_dom"/>
</dbReference>
<dbReference type="InterPro" id="IPR024555">
    <property type="entry name" value="PX-associated"/>
</dbReference>
<dbReference type="InterPro" id="IPR024554">
    <property type="entry name" value="LEC1-like_C"/>
</dbReference>
<feature type="compositionally biased region" description="Basic and acidic residues" evidence="1">
    <location>
        <begin position="992"/>
        <end position="1001"/>
    </location>
</feature>
<feature type="compositionally biased region" description="Basic and acidic residues" evidence="1">
    <location>
        <begin position="1252"/>
        <end position="1261"/>
    </location>
</feature>
<feature type="compositionally biased region" description="Low complexity" evidence="1">
    <location>
        <begin position="328"/>
        <end position="345"/>
    </location>
</feature>
<dbReference type="Pfam" id="PF12828">
    <property type="entry name" value="PXB"/>
    <property type="match status" value="1"/>
</dbReference>
<dbReference type="Proteomes" id="UP000245783">
    <property type="component" value="Unassembled WGS sequence"/>
</dbReference>
<feature type="compositionally biased region" description="Polar residues" evidence="1">
    <location>
        <begin position="1149"/>
        <end position="1159"/>
    </location>
</feature>
<feature type="compositionally biased region" description="Basic and acidic residues" evidence="1">
    <location>
        <begin position="347"/>
        <end position="359"/>
    </location>
</feature>
<reference evidence="3 4" key="1">
    <citation type="journal article" date="2018" name="Mol. Biol. Evol.">
        <title>Broad Genomic Sampling Reveals a Smut Pathogenic Ancestry of the Fungal Clade Ustilaginomycotina.</title>
        <authorList>
            <person name="Kijpornyongpan T."/>
            <person name="Mondo S.J."/>
            <person name="Barry K."/>
            <person name="Sandor L."/>
            <person name="Lee J."/>
            <person name="Lipzen A."/>
            <person name="Pangilinan J."/>
            <person name="LaButti K."/>
            <person name="Hainaut M."/>
            <person name="Henrissat B."/>
            <person name="Grigoriev I.V."/>
            <person name="Spatafora J.W."/>
            <person name="Aime M.C."/>
        </authorList>
    </citation>
    <scope>NUCLEOTIDE SEQUENCE [LARGE SCALE GENOMIC DNA]</scope>
    <source>
        <strain evidence="3 4">MCA 4658</strain>
    </source>
</reference>
<dbReference type="EMBL" id="KZ819381">
    <property type="protein sequence ID" value="PWN42286.1"/>
    <property type="molecule type" value="Genomic_DNA"/>
</dbReference>
<evidence type="ECO:0000313" key="3">
    <source>
        <dbReference type="EMBL" id="PWN42286.1"/>
    </source>
</evidence>
<dbReference type="PANTHER" id="PTHR47185">
    <property type="entry name" value="PX DOMAIN-CONTAINING PROTEIN YPR097W"/>
    <property type="match status" value="1"/>
</dbReference>
<feature type="region of interest" description="Disordered" evidence="1">
    <location>
        <begin position="274"/>
        <end position="297"/>
    </location>
</feature>
<dbReference type="GeneID" id="37035872"/>
<dbReference type="Pfam" id="PF12825">
    <property type="entry name" value="DUF3818"/>
    <property type="match status" value="1"/>
</dbReference>
<protein>
    <recommendedName>
        <fullName evidence="2">PX domain-containing protein</fullName>
    </recommendedName>
</protein>
<dbReference type="GO" id="GO:0035091">
    <property type="term" value="F:phosphatidylinositol binding"/>
    <property type="evidence" value="ECO:0007669"/>
    <property type="project" value="InterPro"/>
</dbReference>
<dbReference type="OrthoDB" id="2117459at2759"/>
<feature type="compositionally biased region" description="Acidic residues" evidence="1">
    <location>
        <begin position="966"/>
        <end position="991"/>
    </location>
</feature>
<dbReference type="CDD" id="cd06869">
    <property type="entry name" value="PX_UP2_fungi"/>
    <property type="match status" value="1"/>
</dbReference>
<dbReference type="AlphaFoldDB" id="A0A316VXE0"/>
<feature type="compositionally biased region" description="Basic and acidic residues" evidence="1">
    <location>
        <begin position="275"/>
        <end position="286"/>
    </location>
</feature>
<sequence length="1261" mass="137851">MASKTASQAPDAAFEHAGHALDDAQSSRDDSLEGIANRIPRLRDSQDPLKLTPLRAHYLKKTLVQLQAEREIKSLSQKDALSSFGPPFSPSAAVTRADVPILRFLFHHFVVTFPFLRSAPANFWPEKVQVFVTRFLERNISGMTPEEGEVSKRKRLSNKIAKWVTLLVGAAVHVQGVQEEVLTIAPQDRERMAAAQARMKAALAGLASEQAGFDVNVVGVRTVKTKPSRLARSKIHDEFLIRTRRQDFPDVFVSRRYGDFARLADTLKLEFPGEDIGRPPAKDRRGTQFAGTVGGSQFNDGDAVIDNSLQFGGVNLEDISSHPQPRQRTLSSGAGLSSRAAAHAATRGHEFSGRARDDSEVPPPLPGQIAQPFSRPAAASAAPLAREKNRLTLRAYVRSLLAIPSVADSAALSSFLLEDATTLSSAEVEDVAAREALDAVREDEAGRFASEASRRISELREHISAFKSDLVQRDGLTRVFSTIKHTPNIEELPESYRALLSWGRISAASTLFHLFMGTDTSSDLFAQLKRIHGLMPYFMLRGILRISNPVSMIRSVIDLFLAQPFGQRSLLQRMFTSSMQEEVRELERMLMAVKGKIEDEDLCERVKAFVNAPVEYQRALKAQAKSERLDILTCILRSPPAGTAPLTRPQITRVVRASRAYEVYKQYRANLGRGEEDQGPDAVAPDAWLYEDLHIYLRCLTRLRDKEQMISLIFEGVTSELLKDIVTIFYSPLAQVYKAANIADSLSDLQAFINDLIRTVEGHEELSYVDPQRTVQVFIDLVGRHEGRFYHFVHEVHSKGSGLFDGLMHWIELFINFVRGPDEGPNSSASAKAERVIDLTTPKAYQQSFQPQQPKGTLTRRGVGQVDLEICMPAGGAERRAALAEIDAIVVHAYRIKMVRELKLRRRLANKEVEGAATKLMGAGGGDLGSAASSGFVDDDQAFVAAMVDNLGVGNTFTGEIEEIEAEVEFDDGDSEGGEDEDEDDEEEEQWYESREARRASSETSDSDTAPSSSRTSEDRSALSDAIGRTSRSSNSTTATSIEQPSISAQASKWRPPLPGRSVSQLTARPADKDLPPLPPAPLTSEPSASDGPSAALTRASKKAKPPRAPELKILPDMVPLFTEMVRPLLRPARSLSSDSLQSPISPSTGSAGSNSRTFSEGLPPHARQTSGSESQQAGWGSSTWGWITGSAPQAPSGGGSRPQSGQRIDAGPEYSSRAPGPASPPRRGEPQAYSRSRESSAPGTQPYVPRARRDPAGGGR</sequence>
<evidence type="ECO:0000313" key="4">
    <source>
        <dbReference type="Proteomes" id="UP000245783"/>
    </source>
</evidence>
<gene>
    <name evidence="3" type="ORF">IE81DRAFT_323610</name>
</gene>
<feature type="region of interest" description="Disordered" evidence="1">
    <location>
        <begin position="1"/>
        <end position="30"/>
    </location>
</feature>
<evidence type="ECO:0000256" key="1">
    <source>
        <dbReference type="SAM" id="MobiDB-lite"/>
    </source>
</evidence>
<feature type="compositionally biased region" description="Low complexity" evidence="1">
    <location>
        <begin position="1135"/>
        <end position="1148"/>
    </location>
</feature>
<feature type="compositionally biased region" description="Low complexity" evidence="1">
    <location>
        <begin position="1179"/>
        <end position="1208"/>
    </location>
</feature>
<dbReference type="InterPro" id="IPR036871">
    <property type="entry name" value="PX_dom_sf"/>
</dbReference>
<feature type="compositionally biased region" description="Polar residues" evidence="1">
    <location>
        <begin position="1168"/>
        <end position="1178"/>
    </location>
</feature>
<dbReference type="InParanoid" id="A0A316VXE0"/>
<feature type="compositionally biased region" description="Low complexity" evidence="1">
    <location>
        <begin position="374"/>
        <end position="384"/>
    </location>
</feature>
<dbReference type="FunCoup" id="A0A316VXE0">
    <property type="interactions" value="15"/>
</dbReference>